<dbReference type="PANTHER" id="PTHR13903:SF8">
    <property type="entry name" value="PIRIN"/>
    <property type="match status" value="1"/>
</dbReference>
<keyword evidence="6" id="KW-1185">Reference proteome</keyword>
<dbReference type="Pfam" id="PF05726">
    <property type="entry name" value="Pirin_C"/>
    <property type="match status" value="1"/>
</dbReference>
<dbReference type="InterPro" id="IPR012093">
    <property type="entry name" value="Pirin"/>
</dbReference>
<dbReference type="InterPro" id="IPR011051">
    <property type="entry name" value="RmlC_Cupin_sf"/>
</dbReference>
<feature type="domain" description="Pirin N-terminal" evidence="3">
    <location>
        <begin position="35"/>
        <end position="140"/>
    </location>
</feature>
<name>A0ABY5GLN6_9GAMM</name>
<evidence type="ECO:0000313" key="6">
    <source>
        <dbReference type="Proteomes" id="UP001057998"/>
    </source>
</evidence>
<dbReference type="Gene3D" id="2.60.120.10">
    <property type="entry name" value="Jelly Rolls"/>
    <property type="match status" value="2"/>
</dbReference>
<evidence type="ECO:0000259" key="4">
    <source>
        <dbReference type="Pfam" id="PF05726"/>
    </source>
</evidence>
<evidence type="ECO:0000256" key="1">
    <source>
        <dbReference type="ARBA" id="ARBA00008416"/>
    </source>
</evidence>
<dbReference type="Pfam" id="PF02678">
    <property type="entry name" value="Pirin"/>
    <property type="match status" value="1"/>
</dbReference>
<dbReference type="EMBL" id="CP101509">
    <property type="protein sequence ID" value="UTV29650.1"/>
    <property type="molecule type" value="Genomic_DNA"/>
</dbReference>
<dbReference type="PANTHER" id="PTHR13903">
    <property type="entry name" value="PIRIN-RELATED"/>
    <property type="match status" value="1"/>
</dbReference>
<evidence type="ECO:0000256" key="2">
    <source>
        <dbReference type="RuleBase" id="RU003457"/>
    </source>
</evidence>
<accession>A0ABY5GLN6</accession>
<feature type="domain" description="Pirin C-terminal" evidence="4">
    <location>
        <begin position="193"/>
        <end position="289"/>
    </location>
</feature>
<dbReference type="InterPro" id="IPR003829">
    <property type="entry name" value="Pirin_N_dom"/>
</dbReference>
<comment type="similarity">
    <text evidence="1 2">Belongs to the pirin family.</text>
</comment>
<dbReference type="PIRSF" id="PIRSF006232">
    <property type="entry name" value="Pirin"/>
    <property type="match status" value="1"/>
</dbReference>
<dbReference type="SUPFAM" id="SSF51182">
    <property type="entry name" value="RmlC-like cupins"/>
    <property type="match status" value="1"/>
</dbReference>
<dbReference type="Proteomes" id="UP001057998">
    <property type="component" value="Chromosome 2"/>
</dbReference>
<gene>
    <name evidence="5" type="ORF">NNL38_21810</name>
</gene>
<protein>
    <submittedName>
        <fullName evidence="5">Pirin family protein</fullName>
    </submittedName>
</protein>
<dbReference type="CDD" id="cd02247">
    <property type="entry name" value="cupin_pirin_C"/>
    <property type="match status" value="1"/>
</dbReference>
<proteinExistence type="inferred from homology"/>
<sequence length="304" mass="33831">MSNETQTTELPCEQLPCGETISQLIFPKDKDIGGFMVRRALPSAHLKKVGPWVFFDHMGPAQFDTEHGLNVRPHPHIGIATVTYLFEGEILHRDSLGTEQAIQPGDINLMVAGRGIVHSERERPERARQPRTVHALQLWLALPEAMEDIEPAFYHYPKTTIPLLNRDGVTIRVMMGEAFGMQSPVKCFYDTLYLEADIPAGHTFPLPVTEEKALYVVQGDVTLGNEAIPEHGFAVLPGASQCSVQAATNARVALVGGAAISRRFIEWNFVSSQKEKIEQAKQDWQARRYPVVPGDEEEFIPLPG</sequence>
<evidence type="ECO:0000259" key="3">
    <source>
        <dbReference type="Pfam" id="PF02678"/>
    </source>
</evidence>
<evidence type="ECO:0000313" key="5">
    <source>
        <dbReference type="EMBL" id="UTV29650.1"/>
    </source>
</evidence>
<dbReference type="CDD" id="cd02909">
    <property type="entry name" value="cupin_pirin_N"/>
    <property type="match status" value="1"/>
</dbReference>
<dbReference type="InterPro" id="IPR008778">
    <property type="entry name" value="Pirin_C_dom"/>
</dbReference>
<dbReference type="InterPro" id="IPR014710">
    <property type="entry name" value="RmlC-like_jellyroll"/>
</dbReference>
<dbReference type="RefSeq" id="WP_255390968.1">
    <property type="nucleotide sequence ID" value="NZ_CP101509.1"/>
</dbReference>
<organism evidence="5 6">
    <name type="scientific">Photobacterium atrarenae</name>
    <dbReference type="NCBI Taxonomy" id="865757"/>
    <lineage>
        <taxon>Bacteria</taxon>
        <taxon>Pseudomonadati</taxon>
        <taxon>Pseudomonadota</taxon>
        <taxon>Gammaproteobacteria</taxon>
        <taxon>Vibrionales</taxon>
        <taxon>Vibrionaceae</taxon>
        <taxon>Photobacterium</taxon>
    </lineage>
</organism>
<reference evidence="5" key="1">
    <citation type="submission" date="2022-07" db="EMBL/GenBank/DDBJ databases">
        <title>Genome sequencing of Photobacterium atrarenae GJH2-4.</title>
        <authorList>
            <person name="Park S.-J."/>
        </authorList>
    </citation>
    <scope>NUCLEOTIDE SEQUENCE</scope>
    <source>
        <strain evidence="5">GJH2-4</strain>
    </source>
</reference>